<dbReference type="AlphaFoldDB" id="D1CH39"/>
<protein>
    <submittedName>
        <fullName evidence="2">Uncharacterized protein</fullName>
    </submittedName>
</protein>
<reference evidence="3" key="1">
    <citation type="journal article" date="2010" name="Stand. Genomic Sci.">
        <title>Complete genome sequence of 'Thermobaculum terrenum' type strain (YNP1).</title>
        <authorList>
            <person name="Kiss H."/>
            <person name="Cleland D."/>
            <person name="Lapidus A."/>
            <person name="Lucas S."/>
            <person name="Glavina Del Rio T."/>
            <person name="Nolan M."/>
            <person name="Tice H."/>
            <person name="Han C."/>
            <person name="Goodwin L."/>
            <person name="Pitluck S."/>
            <person name="Liolios K."/>
            <person name="Ivanova N."/>
            <person name="Mavromatis K."/>
            <person name="Ovchinnikova G."/>
            <person name="Pati A."/>
            <person name="Chen A."/>
            <person name="Palaniappan K."/>
            <person name="Land M."/>
            <person name="Hauser L."/>
            <person name="Chang Y."/>
            <person name="Jeffries C."/>
            <person name="Lu M."/>
            <person name="Brettin T."/>
            <person name="Detter J."/>
            <person name="Goker M."/>
            <person name="Tindall B."/>
            <person name="Beck B."/>
            <person name="McDermott T."/>
            <person name="Woyke T."/>
            <person name="Bristow J."/>
            <person name="Eisen J."/>
            <person name="Markowitz V."/>
            <person name="Hugenholtz P."/>
            <person name="Kyrpides N."/>
            <person name="Klenk H."/>
            <person name="Cheng J."/>
        </authorList>
    </citation>
    <scope>NUCLEOTIDE SEQUENCE [LARGE SCALE GENOMIC DNA]</scope>
    <source>
        <strain evidence="3">ATCC BAA-798 / YNP1</strain>
    </source>
</reference>
<accession>D1CH39</accession>
<gene>
    <name evidence="2" type="ordered locus">Tter_2159</name>
</gene>
<sequence>MYLYDLAARRGRIVSGSGRDWHPDLAAGRVAWVRAGALDSPGRIVLYAVSSGRATQVTCPRGASGDRCLADRLVIGDRVLAWHAPDGRQVQYDLLSGRTESLDQEGQMVTPSTDGLQESCSAAYSVGRGQGERVVYRSTVLLYRGADERSLPRMPRTGGGGMAWSEGCGRR</sequence>
<evidence type="ECO:0000313" key="3">
    <source>
        <dbReference type="Proteomes" id="UP000000323"/>
    </source>
</evidence>
<dbReference type="EMBL" id="CP001826">
    <property type="protein sequence ID" value="ACZ43060.1"/>
    <property type="molecule type" value="Genomic_DNA"/>
</dbReference>
<evidence type="ECO:0000256" key="1">
    <source>
        <dbReference type="SAM" id="MobiDB-lite"/>
    </source>
</evidence>
<dbReference type="RefSeq" id="WP_012876091.1">
    <property type="nucleotide sequence ID" value="NC_013526.1"/>
</dbReference>
<organism evidence="2 3">
    <name type="scientific">Thermobaculum terrenum (strain ATCC BAA-798 / CCMEE 7001 / YNP1)</name>
    <dbReference type="NCBI Taxonomy" id="525904"/>
    <lineage>
        <taxon>Bacteria</taxon>
        <taxon>Bacillati</taxon>
        <taxon>Chloroflexota</taxon>
        <taxon>Chloroflexia</taxon>
        <taxon>Candidatus Thermobaculales</taxon>
        <taxon>Candidatus Thermobaculaceae</taxon>
        <taxon>Thermobaculum</taxon>
    </lineage>
</organism>
<dbReference type="HOGENOM" id="CLU_1562167_0_0_0"/>
<keyword evidence="3" id="KW-1185">Reference proteome</keyword>
<dbReference type="Proteomes" id="UP000000323">
    <property type="component" value="Chromosome 2"/>
</dbReference>
<dbReference type="KEGG" id="ttr:Tter_2159"/>
<evidence type="ECO:0000313" key="2">
    <source>
        <dbReference type="EMBL" id="ACZ43060.1"/>
    </source>
</evidence>
<feature type="region of interest" description="Disordered" evidence="1">
    <location>
        <begin position="152"/>
        <end position="171"/>
    </location>
</feature>
<proteinExistence type="predicted"/>
<name>D1CH39_THET1</name>